<dbReference type="EMBL" id="KI687357">
    <property type="protein sequence ID" value="ETK81783.1"/>
    <property type="molecule type" value="Genomic_DNA"/>
</dbReference>
<name>W2GFE7_PHYNI</name>
<gene>
    <name evidence="1" type="ORF">L915_12736</name>
</gene>
<accession>W2GFE7</accession>
<dbReference type="Proteomes" id="UP000053236">
    <property type="component" value="Unassembled WGS sequence"/>
</dbReference>
<organism evidence="1">
    <name type="scientific">Phytophthora nicotianae</name>
    <name type="common">Potato buckeye rot agent</name>
    <name type="synonym">Phytophthora parasitica</name>
    <dbReference type="NCBI Taxonomy" id="4792"/>
    <lineage>
        <taxon>Eukaryota</taxon>
        <taxon>Sar</taxon>
        <taxon>Stramenopiles</taxon>
        <taxon>Oomycota</taxon>
        <taxon>Peronosporomycetes</taxon>
        <taxon>Peronosporales</taxon>
        <taxon>Peronosporaceae</taxon>
        <taxon>Phytophthora</taxon>
    </lineage>
</organism>
<evidence type="ECO:0000313" key="1">
    <source>
        <dbReference type="EMBL" id="ETK81783.1"/>
    </source>
</evidence>
<sequence length="1152" mass="140525">MATEALRRLREEIDAAFEVQRRPYNERRVDSTSLEVSTPKWAEVTALLASVGHPTPKQSITGVAGQVSTSLRPVRDISRRGKLHQLTASERQALMRKFMIEWRRIAHASAVVTRLHIRAQRRRKQQVLGMIFTAWRQNTVYKLRLKTVASIVTKRAKCKELEALWERWTSAHRFAVRLREFRLKRHRRLSCEAFCTWVLAATQRARFRRYKQKASRQLLWRYWRCLKAAIKTQRMIHCEVKYFIERRILELKERWFILWIEYIEQRKQLRFAVGWSERRILGDAFDNWREIHENTRRVRHALQLATRRRRRCKIREVLKIWRVFIQNSQKQRHQLAAVLHTQYRRQTFTSLVLHTQLVRERERSLQDWKVRRTVWTWLHRSHRDRMLRLRAEFLKENHDRLVLRTAAWRPWRRNFQRSVGIQEFKAKQRVKRLRKWWMAFVLAANQQNQQRLFAESILDKREVRKIRQALGVWQTRTRSSCEFKALVAKSAVFCRQLLLKRVMRDWKTAYQLAFKKEYLDAKAVRHLASKMLKHWARWAYWSCRELGKRIALVKEQRQQKQIQHCISRWKEMVNARHIALYSKYFTAWKLWTDIQHRQRHLLELRRLIHLRWRWQRWELLALQCQSLRAQASEAQKLREHRLLKHCFATVWLRKTRRYKLGSTILAALSKQHILECAISRWRQNQLRLNAVRLASQFYRKKLQSQYLRLLFERTVGCKRTAIAYYRRRRILRSWSCWNQYFTLRRRRCEADEYFQCRSKQKALNLLHKSAESSTRRRSQRLDAEAWHDAVLLHKFLSKWFAAAKRAQYCRYLGERLAWNGIGRRAFRVWQDGFTEKKKMLSAAEFHCSVLVTRSWNALLRVTKRRQVALAMWRHTMTKTCLSHAFTNWKHFLDNRHGQYAVAATMNRMLEQRIVQRFFSAWSLLGTTRAMAFRREQRELQRWRRRCWIHWKIWHLSCRWQRSQQIILLQTIFSQGLKRYAIQQQACREVCLRTARNVLHRSLSQWRVELWLVRNQKKLTLEAERNALTHWKVFVAACRQKRRWEHYVQQLHRSQTRSKAITLDQKRQVGGTFRHSRALQAQLKRNRILMTHVLHAWYLAVQNRRRRSLKRLHRSRPISKARQIALEFWARRVMDKCFLIWREQSLGKLAEMA</sequence>
<evidence type="ECO:0008006" key="2">
    <source>
        <dbReference type="Google" id="ProtNLM"/>
    </source>
</evidence>
<protein>
    <recommendedName>
        <fullName evidence="2">Sfi1 spindle body domain-containing protein</fullName>
    </recommendedName>
</protein>
<reference evidence="1" key="1">
    <citation type="submission" date="2013-11" db="EMBL/GenBank/DDBJ databases">
        <title>The Genome Sequence of Phytophthora parasitica CJ02B3.</title>
        <authorList>
            <consortium name="The Broad Institute Genomics Platform"/>
            <person name="Russ C."/>
            <person name="Tyler B."/>
            <person name="Panabieres F."/>
            <person name="Shan W."/>
            <person name="Tripathy S."/>
            <person name="Grunwald N."/>
            <person name="Machado M."/>
            <person name="Johnson C.S."/>
            <person name="Arredondo F."/>
            <person name="Hong C."/>
            <person name="Coffey M."/>
            <person name="Young S.K."/>
            <person name="Zeng Q."/>
            <person name="Gargeya S."/>
            <person name="Fitzgerald M."/>
            <person name="Abouelleil A."/>
            <person name="Alvarado L."/>
            <person name="Chapman S.B."/>
            <person name="Gainer-Dewar J."/>
            <person name="Goldberg J."/>
            <person name="Griggs A."/>
            <person name="Gujja S."/>
            <person name="Hansen M."/>
            <person name="Howarth C."/>
            <person name="Imamovic A."/>
            <person name="Ireland A."/>
            <person name="Larimer J."/>
            <person name="McCowan C."/>
            <person name="Murphy C."/>
            <person name="Pearson M."/>
            <person name="Poon T.W."/>
            <person name="Priest M."/>
            <person name="Roberts A."/>
            <person name="Saif S."/>
            <person name="Shea T."/>
            <person name="Sykes S."/>
            <person name="Wortman J."/>
            <person name="Nusbaum C."/>
            <person name="Birren B."/>
        </authorList>
    </citation>
    <scope>NUCLEOTIDE SEQUENCE [LARGE SCALE GENOMIC DNA]</scope>
    <source>
        <strain evidence="1">CJ02B3</strain>
    </source>
</reference>
<proteinExistence type="predicted"/>
<dbReference type="AlphaFoldDB" id="W2GFE7"/>